<reference evidence="3 4" key="1">
    <citation type="submission" date="2016-10" db="EMBL/GenBank/DDBJ databases">
        <authorList>
            <person name="de Groot N.N."/>
        </authorList>
    </citation>
    <scope>NUCLEOTIDE SEQUENCE [LARGE SCALE GENOMIC DNA]</scope>
    <source>
        <strain evidence="3 4">HLD2</strain>
    </source>
</reference>
<keyword evidence="1" id="KW-0732">Signal</keyword>
<evidence type="ECO:0000256" key="1">
    <source>
        <dbReference type="ARBA" id="ARBA00022729"/>
    </source>
</evidence>
<dbReference type="RefSeq" id="WP_092992637.1">
    <property type="nucleotide sequence ID" value="NZ_FMWD01000002.1"/>
</dbReference>
<dbReference type="SUPFAM" id="SSF53850">
    <property type="entry name" value="Periplasmic binding protein-like II"/>
    <property type="match status" value="1"/>
</dbReference>
<dbReference type="Proteomes" id="UP000199648">
    <property type="component" value="Unassembled WGS sequence"/>
</dbReference>
<dbReference type="Pfam" id="PF12849">
    <property type="entry name" value="PBP_like_2"/>
    <property type="match status" value="1"/>
</dbReference>
<keyword evidence="4" id="KW-1185">Reference proteome</keyword>
<accession>A0A1G5PS52</accession>
<proteinExistence type="predicted"/>
<dbReference type="OrthoDB" id="9790048at2"/>
<dbReference type="Gene3D" id="3.40.190.10">
    <property type="entry name" value="Periplasmic binding protein-like II"/>
    <property type="match status" value="2"/>
</dbReference>
<dbReference type="PANTHER" id="PTHR30570">
    <property type="entry name" value="PERIPLASMIC PHOSPHATE BINDING COMPONENT OF PHOSPHATE ABC TRANSPORTER"/>
    <property type="match status" value="1"/>
</dbReference>
<evidence type="ECO:0000313" key="4">
    <source>
        <dbReference type="Proteomes" id="UP000199648"/>
    </source>
</evidence>
<dbReference type="AlphaFoldDB" id="A0A1G5PS52"/>
<evidence type="ECO:0000313" key="3">
    <source>
        <dbReference type="EMBL" id="SCZ52156.1"/>
    </source>
</evidence>
<organism evidence="3 4">
    <name type="scientific">Thiohalomonas denitrificans</name>
    <dbReference type="NCBI Taxonomy" id="415747"/>
    <lineage>
        <taxon>Bacteria</taxon>
        <taxon>Pseudomonadati</taxon>
        <taxon>Pseudomonadota</taxon>
        <taxon>Gammaproteobacteria</taxon>
        <taxon>Thiohalomonadales</taxon>
        <taxon>Thiohalomonadaceae</taxon>
        <taxon>Thiohalomonas</taxon>
    </lineage>
</organism>
<protein>
    <submittedName>
        <fullName evidence="3">Phosphate ABC transporter substrate-binding protein, PhoT family</fullName>
    </submittedName>
</protein>
<dbReference type="InterPro" id="IPR024370">
    <property type="entry name" value="PBP_domain"/>
</dbReference>
<gene>
    <name evidence="3" type="ORF">SAMN03097708_00683</name>
</gene>
<feature type="domain" description="PBP" evidence="2">
    <location>
        <begin position="37"/>
        <end position="264"/>
    </location>
</feature>
<dbReference type="EMBL" id="FMWD01000002">
    <property type="protein sequence ID" value="SCZ52156.1"/>
    <property type="molecule type" value="Genomic_DNA"/>
</dbReference>
<evidence type="ECO:0000259" key="2">
    <source>
        <dbReference type="Pfam" id="PF12849"/>
    </source>
</evidence>
<name>A0A1G5PS52_9GAMM</name>
<dbReference type="STRING" id="415747.SAMN03097708_00683"/>
<dbReference type="InterPro" id="IPR050811">
    <property type="entry name" value="Phosphate_ABC_transporter"/>
</dbReference>
<dbReference type="PANTHER" id="PTHR30570:SF1">
    <property type="entry name" value="PHOSPHATE-BINDING PROTEIN PSTS"/>
    <property type="match status" value="1"/>
</dbReference>
<sequence>MDRGIFWGVIISLTVTVNMARADDTVNWVGCGISKLGYMQALADAFENETGAQFDLAGGGATLGLRSISSGKAQLGGSCRLPLLNASGDGAISSEEKLKLIPIGWDALVVTVHPENQSVSDITREQLKDVLTGKITTWGELGGSPDRPINLYVRKGKISGVGLTLRQQLFDNPDQPFAQRATVLQSSGKIEKAVEGDPDGFAVSGISSSRQRALKMLDLEGVDPSLITFKRGKYPLYRILFLVAPQDYESDPLLSRFVDFTFSVEGQRTIQNAGTLPFHRGALLLMKASRNYVSSLEVMSNSGIYTIGGH</sequence>